<proteinExistence type="predicted"/>
<protein>
    <submittedName>
        <fullName evidence="1">Uncharacterized protein</fullName>
    </submittedName>
</protein>
<evidence type="ECO:0000313" key="2">
    <source>
        <dbReference type="Proteomes" id="UP001305702"/>
    </source>
</evidence>
<dbReference type="RefSeq" id="WP_315607704.1">
    <property type="nucleotide sequence ID" value="NZ_CP130318.1"/>
</dbReference>
<dbReference type="Proteomes" id="UP001305702">
    <property type="component" value="Chromosome"/>
</dbReference>
<sequence>MKGKLRMSLTRTASFIRRLVTFRFLNILPGTSRLTRSLQLTRVTNRGEVIAFQRRAVGATGTTVVRYQFVNAATGVPVSNSVTVSGNRVVVLPFVLPAGTVKLRITNVGTATVQVEGVILVF</sequence>
<reference evidence="1 2" key="1">
    <citation type="submission" date="2022-02" db="EMBL/GenBank/DDBJ databases">
        <title>Paenibacillus sp. MBLB1776 Whole Genome Shotgun Sequencing.</title>
        <authorList>
            <person name="Hwang C.Y."/>
            <person name="Cho E.-S."/>
            <person name="Seo M.-J."/>
        </authorList>
    </citation>
    <scope>NUCLEOTIDE SEQUENCE [LARGE SCALE GENOMIC DNA]</scope>
    <source>
        <strain evidence="1 2">MBLB1776</strain>
    </source>
</reference>
<name>A0AA96LJ33_9BACL</name>
<accession>A0AA96LJ33</accession>
<keyword evidence="2" id="KW-1185">Reference proteome</keyword>
<dbReference type="EMBL" id="CP130318">
    <property type="protein sequence ID" value="WNQ13923.1"/>
    <property type="molecule type" value="Genomic_DNA"/>
</dbReference>
<dbReference type="KEGG" id="paun:MJA45_13170"/>
<organism evidence="1 2">
    <name type="scientific">Paenibacillus aurantius</name>
    <dbReference type="NCBI Taxonomy" id="2918900"/>
    <lineage>
        <taxon>Bacteria</taxon>
        <taxon>Bacillati</taxon>
        <taxon>Bacillota</taxon>
        <taxon>Bacilli</taxon>
        <taxon>Bacillales</taxon>
        <taxon>Paenibacillaceae</taxon>
        <taxon>Paenibacillus</taxon>
    </lineage>
</organism>
<dbReference type="AlphaFoldDB" id="A0AA96LJ33"/>
<evidence type="ECO:0000313" key="1">
    <source>
        <dbReference type="EMBL" id="WNQ13923.1"/>
    </source>
</evidence>
<gene>
    <name evidence="1" type="ORF">MJA45_13170</name>
</gene>